<feature type="region of interest" description="Disordered" evidence="2">
    <location>
        <begin position="1"/>
        <end position="28"/>
    </location>
</feature>
<reference evidence="3" key="1">
    <citation type="submission" date="2018-12" db="EMBL/GenBank/DDBJ databases">
        <authorList>
            <person name="Syme R.A."/>
            <person name="Farfan-Caceres L."/>
            <person name="Lichtenzveig J."/>
        </authorList>
    </citation>
    <scope>NUCLEOTIDE SEQUENCE</scope>
    <source>
        <strain evidence="3">Al4</strain>
    </source>
</reference>
<gene>
    <name evidence="3" type="ORF">EKO04_004424</name>
</gene>
<proteinExistence type="predicted"/>
<dbReference type="Proteomes" id="UP000651452">
    <property type="component" value="Unassembled WGS sequence"/>
</dbReference>
<dbReference type="EMBL" id="RZGK01000007">
    <property type="protein sequence ID" value="KAF9697921.1"/>
    <property type="molecule type" value="Genomic_DNA"/>
</dbReference>
<organism evidence="3 4">
    <name type="scientific">Ascochyta lentis</name>
    <dbReference type="NCBI Taxonomy" id="205686"/>
    <lineage>
        <taxon>Eukaryota</taxon>
        <taxon>Fungi</taxon>
        <taxon>Dikarya</taxon>
        <taxon>Ascomycota</taxon>
        <taxon>Pezizomycotina</taxon>
        <taxon>Dothideomycetes</taxon>
        <taxon>Pleosporomycetidae</taxon>
        <taxon>Pleosporales</taxon>
        <taxon>Pleosporineae</taxon>
        <taxon>Didymellaceae</taxon>
        <taxon>Ascochyta</taxon>
    </lineage>
</organism>
<keyword evidence="1" id="KW-0175">Coiled coil</keyword>
<name>A0A8H7J6B0_9PLEO</name>
<evidence type="ECO:0000313" key="4">
    <source>
        <dbReference type="Proteomes" id="UP000651452"/>
    </source>
</evidence>
<accession>A0A8H7J6B0</accession>
<feature type="coiled-coil region" evidence="1">
    <location>
        <begin position="382"/>
        <end position="416"/>
    </location>
</feature>
<protein>
    <submittedName>
        <fullName evidence="3">Uncharacterized protein</fullName>
    </submittedName>
</protein>
<keyword evidence="4" id="KW-1185">Reference proteome</keyword>
<evidence type="ECO:0000256" key="1">
    <source>
        <dbReference type="SAM" id="Coils"/>
    </source>
</evidence>
<sequence>MTSNSEADEFGSDTFSDVDLDAPTSAPGGMFPTPVYNVAGYELKSDFRDPQDTESFDQSRWSNLAADIHTTGWLPWIKAAYKDELVVNSRAIQEKKWEGWVRGCDMALAGTFPEVLQIITTGNLAQSAKNDPILRNKLKEYVKRAINHPAIYVQQLTIGPNNDSLTIEQAEGIARFTRQYTSALSSKASEAFEIDRRLRNDWQRAWTDQGIRALIVDKNQSIQAYKKRILQTFGDTMDKAVEEAKAANQTHIHPMYHVAYAADAVAHAYQHKKKGANTNVLINYTEALLEMWDARLEVRVEVFPICLLILDMFADVAEMFLCRLARGYYYAGGFNQTQCGSVASARGISEEDWQKHRADLDKTFGYNQHLDDELPLRKAFRSKPFEDTNQELEAKLEKLQSNEDALRQKHKELRKNLDPNFMKNNELLAPFLKDWEEVDKFVEDTPRD</sequence>
<evidence type="ECO:0000313" key="3">
    <source>
        <dbReference type="EMBL" id="KAF9697921.1"/>
    </source>
</evidence>
<evidence type="ECO:0000256" key="2">
    <source>
        <dbReference type="SAM" id="MobiDB-lite"/>
    </source>
</evidence>
<feature type="compositionally biased region" description="Acidic residues" evidence="2">
    <location>
        <begin position="1"/>
        <end position="20"/>
    </location>
</feature>
<dbReference type="OrthoDB" id="3799243at2759"/>
<reference evidence="3" key="2">
    <citation type="submission" date="2020-09" db="EMBL/GenBank/DDBJ databases">
        <title>Reference genome assembly for Australian Ascochyta lentis isolate Al4.</title>
        <authorList>
            <person name="Lee R.C."/>
            <person name="Farfan-Caceres L.M."/>
            <person name="Debler J.W."/>
            <person name="Williams A.H."/>
            <person name="Henares B.M."/>
        </authorList>
    </citation>
    <scope>NUCLEOTIDE SEQUENCE</scope>
    <source>
        <strain evidence="3">Al4</strain>
    </source>
</reference>
<dbReference type="AlphaFoldDB" id="A0A8H7J6B0"/>
<comment type="caution">
    <text evidence="3">The sequence shown here is derived from an EMBL/GenBank/DDBJ whole genome shotgun (WGS) entry which is preliminary data.</text>
</comment>